<dbReference type="InterPro" id="IPR050482">
    <property type="entry name" value="Sensor_HK_TwoCompSys"/>
</dbReference>
<dbReference type="GO" id="GO:0046983">
    <property type="term" value="F:protein dimerization activity"/>
    <property type="evidence" value="ECO:0007669"/>
    <property type="project" value="InterPro"/>
</dbReference>
<comment type="catalytic activity">
    <reaction evidence="1">
        <text>ATP + protein L-histidine = ADP + protein N-phospho-L-histidine.</text>
        <dbReference type="EC" id="2.7.13.3"/>
    </reaction>
</comment>
<keyword evidence="9" id="KW-0472">Membrane</keyword>
<dbReference type="GO" id="GO:0005524">
    <property type="term" value="F:ATP binding"/>
    <property type="evidence" value="ECO:0007669"/>
    <property type="project" value="UniProtKB-KW"/>
</dbReference>
<sequence length="263" mass="28130">MPSPHVPAPWRTLPIGAAVLLTVLGVAEVTLDQAYQAAPLAPAVSVAITAVAAVLAAWSPLGGALLMSATFPAVVALGIPGPPGTTVVALLLAYGWLGYRQTGRHRWTGPAGGHLMAVVAVLAGGQSAWESLFFGTLYWVSWWVGQVVRRERNRGDELARLAAALDAEREARDRAVVMEERQRIAREIHDAVAHSVSVMVLQIGVLRTRMDDRPMESEVLLGVERLGRQSVQELRGLVGILRDEAEAEARAAAVTAAHRRAAR</sequence>
<keyword evidence="4" id="KW-0808">Transferase</keyword>
<protein>
    <recommendedName>
        <fullName evidence="2">histidine kinase</fullName>
        <ecNumber evidence="2">2.7.13.3</ecNumber>
    </recommendedName>
</protein>
<dbReference type="AlphaFoldDB" id="A0A931FYJ0"/>
<evidence type="ECO:0000256" key="6">
    <source>
        <dbReference type="ARBA" id="ARBA00022777"/>
    </source>
</evidence>
<organism evidence="11 12">
    <name type="scientific">Actinoplanes aureus</name>
    <dbReference type="NCBI Taxonomy" id="2792083"/>
    <lineage>
        <taxon>Bacteria</taxon>
        <taxon>Bacillati</taxon>
        <taxon>Actinomycetota</taxon>
        <taxon>Actinomycetes</taxon>
        <taxon>Micromonosporales</taxon>
        <taxon>Micromonosporaceae</taxon>
        <taxon>Actinoplanes</taxon>
    </lineage>
</organism>
<evidence type="ECO:0000256" key="3">
    <source>
        <dbReference type="ARBA" id="ARBA00022553"/>
    </source>
</evidence>
<comment type="caution">
    <text evidence="11">The sequence shown here is derived from an EMBL/GenBank/DDBJ whole genome shotgun (WGS) entry which is preliminary data.</text>
</comment>
<dbReference type="PANTHER" id="PTHR24421">
    <property type="entry name" value="NITRATE/NITRITE SENSOR PROTEIN NARX-RELATED"/>
    <property type="match status" value="1"/>
</dbReference>
<evidence type="ECO:0000256" key="8">
    <source>
        <dbReference type="ARBA" id="ARBA00023012"/>
    </source>
</evidence>
<evidence type="ECO:0000256" key="1">
    <source>
        <dbReference type="ARBA" id="ARBA00000085"/>
    </source>
</evidence>
<name>A0A931FYJ0_9ACTN</name>
<keyword evidence="12" id="KW-1185">Reference proteome</keyword>
<keyword evidence="8" id="KW-0902">Two-component regulatory system</keyword>
<dbReference type="RefSeq" id="WP_196413744.1">
    <property type="nucleotide sequence ID" value="NZ_JADQTO010000004.1"/>
</dbReference>
<evidence type="ECO:0000256" key="2">
    <source>
        <dbReference type="ARBA" id="ARBA00012438"/>
    </source>
</evidence>
<keyword evidence="3" id="KW-0597">Phosphoprotein</keyword>
<dbReference type="GO" id="GO:0000155">
    <property type="term" value="F:phosphorelay sensor kinase activity"/>
    <property type="evidence" value="ECO:0007669"/>
    <property type="project" value="InterPro"/>
</dbReference>
<keyword evidence="9" id="KW-0812">Transmembrane</keyword>
<feature type="domain" description="Signal transduction histidine kinase subgroup 3 dimerisation and phosphoacceptor" evidence="10">
    <location>
        <begin position="180"/>
        <end position="244"/>
    </location>
</feature>
<dbReference type="EC" id="2.7.13.3" evidence="2"/>
<dbReference type="InterPro" id="IPR011712">
    <property type="entry name" value="Sig_transdc_His_kin_sub3_dim/P"/>
</dbReference>
<dbReference type="GO" id="GO:0016020">
    <property type="term" value="C:membrane"/>
    <property type="evidence" value="ECO:0007669"/>
    <property type="project" value="InterPro"/>
</dbReference>
<dbReference type="Pfam" id="PF07730">
    <property type="entry name" value="HisKA_3"/>
    <property type="match status" value="1"/>
</dbReference>
<proteinExistence type="predicted"/>
<keyword evidence="7" id="KW-0067">ATP-binding</keyword>
<keyword evidence="5" id="KW-0547">Nucleotide-binding</keyword>
<evidence type="ECO:0000313" key="12">
    <source>
        <dbReference type="Proteomes" id="UP000598146"/>
    </source>
</evidence>
<feature type="transmembrane region" description="Helical" evidence="9">
    <location>
        <begin position="73"/>
        <end position="95"/>
    </location>
</feature>
<gene>
    <name evidence="11" type="ORF">I4J89_10845</name>
</gene>
<dbReference type="PANTHER" id="PTHR24421:SF10">
    <property type="entry name" value="NITRATE_NITRITE SENSOR PROTEIN NARQ"/>
    <property type="match status" value="1"/>
</dbReference>
<evidence type="ECO:0000313" key="11">
    <source>
        <dbReference type="EMBL" id="MBG0561961.1"/>
    </source>
</evidence>
<dbReference type="Proteomes" id="UP000598146">
    <property type="component" value="Unassembled WGS sequence"/>
</dbReference>
<feature type="transmembrane region" description="Helical" evidence="9">
    <location>
        <begin position="43"/>
        <end position="61"/>
    </location>
</feature>
<keyword evidence="6 11" id="KW-0418">Kinase</keyword>
<reference evidence="11" key="1">
    <citation type="submission" date="2020-11" db="EMBL/GenBank/DDBJ databases">
        <title>Isolation and identification of active actinomycetes.</title>
        <authorList>
            <person name="Sun X."/>
        </authorList>
    </citation>
    <scope>NUCLEOTIDE SEQUENCE</scope>
    <source>
        <strain evidence="11">NEAU-A11</strain>
    </source>
</reference>
<evidence type="ECO:0000256" key="5">
    <source>
        <dbReference type="ARBA" id="ARBA00022741"/>
    </source>
</evidence>
<feature type="transmembrane region" description="Helical" evidence="9">
    <location>
        <begin position="12"/>
        <end position="31"/>
    </location>
</feature>
<evidence type="ECO:0000256" key="9">
    <source>
        <dbReference type="SAM" id="Phobius"/>
    </source>
</evidence>
<evidence type="ECO:0000259" key="10">
    <source>
        <dbReference type="Pfam" id="PF07730"/>
    </source>
</evidence>
<keyword evidence="9" id="KW-1133">Transmembrane helix</keyword>
<dbReference type="EMBL" id="JADQTO010000004">
    <property type="protein sequence ID" value="MBG0561961.1"/>
    <property type="molecule type" value="Genomic_DNA"/>
</dbReference>
<evidence type="ECO:0000256" key="4">
    <source>
        <dbReference type="ARBA" id="ARBA00022679"/>
    </source>
</evidence>
<dbReference type="Gene3D" id="1.20.5.1930">
    <property type="match status" value="1"/>
</dbReference>
<accession>A0A931FYJ0</accession>
<evidence type="ECO:0000256" key="7">
    <source>
        <dbReference type="ARBA" id="ARBA00022840"/>
    </source>
</evidence>